<evidence type="ECO:0000256" key="6">
    <source>
        <dbReference type="ARBA" id="ARBA00023004"/>
    </source>
</evidence>
<keyword evidence="7 8" id="KW-0503">Monooxygenase</keyword>
<evidence type="ECO:0000256" key="2">
    <source>
        <dbReference type="ARBA" id="ARBA00010617"/>
    </source>
</evidence>
<dbReference type="Proteomes" id="UP001446871">
    <property type="component" value="Unassembled WGS sequence"/>
</dbReference>
<dbReference type="Pfam" id="PF00067">
    <property type="entry name" value="p450"/>
    <property type="match status" value="1"/>
</dbReference>
<evidence type="ECO:0008006" key="11">
    <source>
        <dbReference type="Google" id="ProtNLM"/>
    </source>
</evidence>
<comment type="similarity">
    <text evidence="2 8">Belongs to the cytochrome P450 family.</text>
</comment>
<dbReference type="PANTHER" id="PTHR24305">
    <property type="entry name" value="CYTOCHROME P450"/>
    <property type="match status" value="1"/>
</dbReference>
<dbReference type="InterPro" id="IPR002403">
    <property type="entry name" value="Cyt_P450_E_grp-IV"/>
</dbReference>
<dbReference type="PRINTS" id="PR00385">
    <property type="entry name" value="P450"/>
</dbReference>
<feature type="non-terminal residue" evidence="9">
    <location>
        <position position="1"/>
    </location>
</feature>
<dbReference type="PRINTS" id="PR00465">
    <property type="entry name" value="EP450IV"/>
</dbReference>
<evidence type="ECO:0000313" key="9">
    <source>
        <dbReference type="EMBL" id="KAK8068568.1"/>
    </source>
</evidence>
<evidence type="ECO:0000313" key="10">
    <source>
        <dbReference type="Proteomes" id="UP001446871"/>
    </source>
</evidence>
<dbReference type="CDD" id="cd11062">
    <property type="entry name" value="CYP58-like"/>
    <property type="match status" value="1"/>
</dbReference>
<dbReference type="InterPro" id="IPR017972">
    <property type="entry name" value="Cyt_P450_CS"/>
</dbReference>
<keyword evidence="5 8" id="KW-0560">Oxidoreductase</keyword>
<evidence type="ECO:0000256" key="4">
    <source>
        <dbReference type="ARBA" id="ARBA00022723"/>
    </source>
</evidence>
<dbReference type="Gene3D" id="1.10.630.10">
    <property type="entry name" value="Cytochrome P450"/>
    <property type="match status" value="1"/>
</dbReference>
<dbReference type="PROSITE" id="PS00086">
    <property type="entry name" value="CYTOCHROME_P450"/>
    <property type="match status" value="1"/>
</dbReference>
<comment type="cofactor">
    <cofactor evidence="1">
        <name>heme</name>
        <dbReference type="ChEBI" id="CHEBI:30413"/>
    </cofactor>
</comment>
<accession>A0ABR1VF99</accession>
<evidence type="ECO:0000256" key="8">
    <source>
        <dbReference type="RuleBase" id="RU000461"/>
    </source>
</evidence>
<evidence type="ECO:0000256" key="5">
    <source>
        <dbReference type="ARBA" id="ARBA00023002"/>
    </source>
</evidence>
<keyword evidence="10" id="KW-1185">Reference proteome</keyword>
<dbReference type="SUPFAM" id="SSF48264">
    <property type="entry name" value="Cytochrome P450"/>
    <property type="match status" value="1"/>
</dbReference>
<dbReference type="InterPro" id="IPR036396">
    <property type="entry name" value="Cyt_P450_sf"/>
</dbReference>
<evidence type="ECO:0000256" key="7">
    <source>
        <dbReference type="ARBA" id="ARBA00023033"/>
    </source>
</evidence>
<reference evidence="9 10" key="1">
    <citation type="submission" date="2023-01" db="EMBL/GenBank/DDBJ databases">
        <title>Analysis of 21 Apiospora genomes using comparative genomics revels a genus with tremendous synthesis potential of carbohydrate active enzymes and secondary metabolites.</title>
        <authorList>
            <person name="Sorensen T."/>
        </authorList>
    </citation>
    <scope>NUCLEOTIDE SEQUENCE [LARGE SCALE GENOMIC DNA]</scope>
    <source>
        <strain evidence="9 10">CBS 83171</strain>
    </source>
</reference>
<proteinExistence type="inferred from homology"/>
<evidence type="ECO:0000256" key="3">
    <source>
        <dbReference type="ARBA" id="ARBA00022617"/>
    </source>
</evidence>
<keyword evidence="4 8" id="KW-0479">Metal-binding</keyword>
<dbReference type="InterPro" id="IPR050121">
    <property type="entry name" value="Cytochrome_P450_monoxygenase"/>
</dbReference>
<dbReference type="PANTHER" id="PTHR24305:SF157">
    <property type="entry name" value="N-ACETYLTRYPTOPHAN 6-HYDROXYLASE IVOC-RELATED"/>
    <property type="match status" value="1"/>
</dbReference>
<keyword evidence="6 8" id="KW-0408">Iron</keyword>
<dbReference type="InterPro" id="IPR001128">
    <property type="entry name" value="Cyt_P450"/>
</dbReference>
<comment type="caution">
    <text evidence="9">The sequence shown here is derived from an EMBL/GenBank/DDBJ whole genome shotgun (WGS) entry which is preliminary data.</text>
</comment>
<evidence type="ECO:0000256" key="1">
    <source>
        <dbReference type="ARBA" id="ARBA00001971"/>
    </source>
</evidence>
<gene>
    <name evidence="9" type="ORF">PG996_007680</name>
</gene>
<keyword evidence="3 8" id="KW-0349">Heme</keyword>
<name>A0ABR1VF99_9PEZI</name>
<protein>
    <recommendedName>
        <fullName evidence="11">Trichodiene oxygenase</fullName>
    </recommendedName>
</protein>
<sequence>SSRFFLDKMYLILDLVSWKHVFESIGLYVLTLVFYRLYLHPLAGFPGPRLAAVTRYFEAYYDVVCNGQYTFKIAEMHKKYGPIIRISPHELHISDPSFYEKLYNHDGPWDKYDWAWDAFGAPLSTICTVKHDLHKRRRAVLNPFFSKASVASRIDIIQRSVSELCRKVDEFAGSQSSSQISLGVAISAFTRDVSIEYVIGKNYHILDAQDLNVDGAVMPQTSGSLWQRSKHFRWYVFLMSKMPGFVARKTGGEGVQSFVFFLQDMMKVTMDYYSSLTAAVPGADIPGDTPRTIVHQILGAQIPAEEKSLRRVFEEVGTITRGGFETVANTVRMTLYHIYSNREVLHRLRSELADARVKNSNNHGSSPDLSLGTLERLPYLTVVLMEGLRLSPGLSTRAQRIAPDRHLVYEGRVIPAGTPVGMTTLLMHTDPDLYPDPKRFDPERWTDLDVRRKTEKTYGPFGRGTRMCLGMHLAWAELYMVVAALVQRFDFEFEPTGVYDVECSSDQFIIGTSGRDGLQTFVSRVGIQLLQ</sequence>
<organism evidence="9 10">
    <name type="scientific">Apiospora saccharicola</name>
    <dbReference type="NCBI Taxonomy" id="335842"/>
    <lineage>
        <taxon>Eukaryota</taxon>
        <taxon>Fungi</taxon>
        <taxon>Dikarya</taxon>
        <taxon>Ascomycota</taxon>
        <taxon>Pezizomycotina</taxon>
        <taxon>Sordariomycetes</taxon>
        <taxon>Xylariomycetidae</taxon>
        <taxon>Amphisphaeriales</taxon>
        <taxon>Apiosporaceae</taxon>
        <taxon>Apiospora</taxon>
    </lineage>
</organism>
<dbReference type="EMBL" id="JAQQWM010000004">
    <property type="protein sequence ID" value="KAK8068568.1"/>
    <property type="molecule type" value="Genomic_DNA"/>
</dbReference>